<accession>A0A330LZZ6</accession>
<dbReference type="RefSeq" id="WP_112352318.1">
    <property type="nucleotide sequence ID" value="NZ_LS483452.1"/>
</dbReference>
<dbReference type="AlphaFoldDB" id="A0A330LZZ6"/>
<evidence type="ECO:0000313" key="2">
    <source>
        <dbReference type="EMBL" id="SQH75989.1"/>
    </source>
</evidence>
<protein>
    <submittedName>
        <fullName evidence="2">Uncharacterized protein</fullName>
    </submittedName>
</protein>
<gene>
    <name evidence="1" type="ORF">SHEWBE_2021</name>
    <name evidence="2" type="ORF">SHEWBE_2023</name>
</gene>
<reference evidence="3" key="2">
    <citation type="submission" date="2018-06" db="EMBL/GenBank/DDBJ databases">
        <authorList>
            <person name="Cea G.-C."/>
            <person name="William W."/>
        </authorList>
    </citation>
    <scope>NUCLEOTIDE SEQUENCE [LARGE SCALE GENOMIC DNA]</scope>
    <source>
        <strain evidence="3">DB21MT-2</strain>
    </source>
</reference>
<evidence type="ECO:0000313" key="3">
    <source>
        <dbReference type="Proteomes" id="UP000250123"/>
    </source>
</evidence>
<name>A0A330LZZ6_9GAMM</name>
<proteinExistence type="predicted"/>
<organism evidence="2 3">
    <name type="scientific">Shewanella benthica</name>
    <dbReference type="NCBI Taxonomy" id="43661"/>
    <lineage>
        <taxon>Bacteria</taxon>
        <taxon>Pseudomonadati</taxon>
        <taxon>Pseudomonadota</taxon>
        <taxon>Gammaproteobacteria</taxon>
        <taxon>Alteromonadales</taxon>
        <taxon>Shewanellaceae</taxon>
        <taxon>Shewanella</taxon>
    </lineage>
</organism>
<dbReference type="EMBL" id="LS483452">
    <property type="protein sequence ID" value="SQH75987.1"/>
    <property type="molecule type" value="Genomic_DNA"/>
</dbReference>
<dbReference type="Proteomes" id="UP000250123">
    <property type="component" value="Chromosome SHEWBE"/>
</dbReference>
<dbReference type="EMBL" id="LS483452">
    <property type="protein sequence ID" value="SQH75989.1"/>
    <property type="molecule type" value="Genomic_DNA"/>
</dbReference>
<evidence type="ECO:0000313" key="1">
    <source>
        <dbReference type="EMBL" id="SQH75987.1"/>
    </source>
</evidence>
<dbReference type="KEGG" id="sbk:SHEWBE_2023"/>
<reference evidence="2" key="1">
    <citation type="submission" date="2018-06" db="EMBL/GenBank/DDBJ databases">
        <authorList>
            <person name="Zhirakovskaya E."/>
        </authorList>
    </citation>
    <scope>NUCLEOTIDE SEQUENCE [LARGE SCALE GENOMIC DNA]</scope>
    <source>
        <strain evidence="2">DB21MT-2</strain>
    </source>
</reference>
<sequence length="67" mass="7648">MKYTYILFEGSPVFVSNEDNELTGAEDKLKINFPQAIVGRELVPEHHSTSAFRLRIMPEVREVLGNI</sequence>
<dbReference type="KEGG" id="sbk:SHEWBE_2021"/>